<evidence type="ECO:0000313" key="2">
    <source>
        <dbReference type="EMBL" id="GAA1787497.1"/>
    </source>
</evidence>
<name>A0ABN2LGK8_9MICO</name>
<proteinExistence type="predicted"/>
<comment type="caution">
    <text evidence="2">The sequence shown here is derived from an EMBL/GenBank/DDBJ whole genome shotgun (WGS) entry which is preliminary data.</text>
</comment>
<sequence length="151" mass="15495">MKITASRIRPLALTVGAAALLLPLTGCSVIDAIGKSSQDAWQVDYEVTTDGRAPATLTDVAYLDTSGRLEEAAMKRVGTVETAAGAGTAAAKWKADSIAVVGKPTRVTATPPAGVRATCRILLDGTQEIASATSEPGKPVTCEAKAPEFPK</sequence>
<reference evidence="2 3" key="1">
    <citation type="journal article" date="2019" name="Int. J. Syst. Evol. Microbiol.">
        <title>The Global Catalogue of Microorganisms (GCM) 10K type strain sequencing project: providing services to taxonomists for standard genome sequencing and annotation.</title>
        <authorList>
            <consortium name="The Broad Institute Genomics Platform"/>
            <consortium name="The Broad Institute Genome Sequencing Center for Infectious Disease"/>
            <person name="Wu L."/>
            <person name="Ma J."/>
        </authorList>
    </citation>
    <scope>NUCLEOTIDE SEQUENCE [LARGE SCALE GENOMIC DNA]</scope>
    <source>
        <strain evidence="2 3">JCM 14736</strain>
    </source>
</reference>
<dbReference type="EMBL" id="BAAAOB010000001">
    <property type="protein sequence ID" value="GAA1787497.1"/>
    <property type="molecule type" value="Genomic_DNA"/>
</dbReference>
<evidence type="ECO:0000313" key="3">
    <source>
        <dbReference type="Proteomes" id="UP001500851"/>
    </source>
</evidence>
<dbReference type="Gene3D" id="2.60.40.2880">
    <property type="entry name" value="MmpS1-5, C-terminal soluble domain"/>
    <property type="match status" value="1"/>
</dbReference>
<organism evidence="2 3">
    <name type="scientific">Leucobacter iarius</name>
    <dbReference type="NCBI Taxonomy" id="333963"/>
    <lineage>
        <taxon>Bacteria</taxon>
        <taxon>Bacillati</taxon>
        <taxon>Actinomycetota</taxon>
        <taxon>Actinomycetes</taxon>
        <taxon>Micrococcales</taxon>
        <taxon>Microbacteriaceae</taxon>
        <taxon>Leucobacter</taxon>
    </lineage>
</organism>
<dbReference type="Proteomes" id="UP001500851">
    <property type="component" value="Unassembled WGS sequence"/>
</dbReference>
<evidence type="ECO:0000256" key="1">
    <source>
        <dbReference type="SAM" id="MobiDB-lite"/>
    </source>
</evidence>
<dbReference type="RefSeq" id="WP_344031167.1">
    <property type="nucleotide sequence ID" value="NZ_BAAAOB010000001.1"/>
</dbReference>
<accession>A0ABN2LGK8</accession>
<feature type="region of interest" description="Disordered" evidence="1">
    <location>
        <begin position="132"/>
        <end position="151"/>
    </location>
</feature>
<keyword evidence="3" id="KW-1185">Reference proteome</keyword>
<protein>
    <submittedName>
        <fullName evidence="2">Uncharacterized protein</fullName>
    </submittedName>
</protein>
<gene>
    <name evidence="2" type="ORF">GCM10009768_15620</name>
</gene>
<dbReference type="InterPro" id="IPR038468">
    <property type="entry name" value="MmpS_C"/>
</dbReference>